<dbReference type="InterPro" id="IPR036116">
    <property type="entry name" value="FN3_sf"/>
</dbReference>
<gene>
    <name evidence="3" type="ORF">HDID_LOCUS2696</name>
</gene>
<feature type="domain" description="Fibronectin type-III" evidence="2">
    <location>
        <begin position="188"/>
        <end position="286"/>
    </location>
</feature>
<proteinExistence type="predicted"/>
<dbReference type="PROSITE" id="PS50853">
    <property type="entry name" value="FN3"/>
    <property type="match status" value="1"/>
</dbReference>
<evidence type="ECO:0000256" key="1">
    <source>
        <dbReference type="SAM" id="SignalP"/>
    </source>
</evidence>
<dbReference type="InterPro" id="IPR013783">
    <property type="entry name" value="Ig-like_fold"/>
</dbReference>
<accession>A0A0R3SDE2</accession>
<keyword evidence="1" id="KW-0732">Signal</keyword>
<dbReference type="WBParaSite" id="HDID_0000269801-mRNA-1">
    <property type="protein sequence ID" value="HDID_0000269801-mRNA-1"/>
    <property type="gene ID" value="HDID_0000269801"/>
</dbReference>
<dbReference type="OrthoDB" id="6240642at2759"/>
<sequence length="312" mass="33927">MRVARLGLAVLSLCALVFSVISEDIFVVKTDLIGQDRVKLTWEDIPDKDGNSPARYRVLCTAPDSPAVEAVAHEKMVELNTFKEGLTYTCEVHPIFADLVEGMEVISANPGTSAPFTIAFQPGNPASKEPSGKFIQTILYTLNVFILYANEEEIMPPTVTAPVEDQVTGAPLTTKQPEETVIPQVTAAPSVHVEAIDAVSAKVEWTAVEDNSLPASRYRVICNTSDSSRATIQIASTIENSVVIDTFEPAVEYTCSVYAIWDDLVPGVEVVSLAPGVSGVFQIPNRAGRLLVWTTSFVTILTMHFCQTPIFY</sequence>
<reference evidence="5" key="1">
    <citation type="submission" date="2017-02" db="UniProtKB">
        <authorList>
            <consortium name="WormBaseParasite"/>
        </authorList>
    </citation>
    <scope>IDENTIFICATION</scope>
</reference>
<reference evidence="3 4" key="2">
    <citation type="submission" date="2018-11" db="EMBL/GenBank/DDBJ databases">
        <authorList>
            <consortium name="Pathogen Informatics"/>
        </authorList>
    </citation>
    <scope>NUCLEOTIDE SEQUENCE [LARGE SCALE GENOMIC DNA]</scope>
</reference>
<feature type="chain" id="PRO_5043131211" evidence="1">
    <location>
        <begin position="23"/>
        <end position="312"/>
    </location>
</feature>
<dbReference type="CDD" id="cd00063">
    <property type="entry name" value="FN3"/>
    <property type="match status" value="1"/>
</dbReference>
<dbReference type="SUPFAM" id="SSF49265">
    <property type="entry name" value="Fibronectin type III"/>
    <property type="match status" value="1"/>
</dbReference>
<evidence type="ECO:0000313" key="4">
    <source>
        <dbReference type="Proteomes" id="UP000274504"/>
    </source>
</evidence>
<feature type="signal peptide" evidence="1">
    <location>
        <begin position="1"/>
        <end position="22"/>
    </location>
</feature>
<organism evidence="5">
    <name type="scientific">Hymenolepis diminuta</name>
    <name type="common">Rat tapeworm</name>
    <dbReference type="NCBI Taxonomy" id="6216"/>
    <lineage>
        <taxon>Eukaryota</taxon>
        <taxon>Metazoa</taxon>
        <taxon>Spiralia</taxon>
        <taxon>Lophotrochozoa</taxon>
        <taxon>Platyhelminthes</taxon>
        <taxon>Cestoda</taxon>
        <taxon>Eucestoda</taxon>
        <taxon>Cyclophyllidea</taxon>
        <taxon>Hymenolepididae</taxon>
        <taxon>Hymenolepis</taxon>
    </lineage>
</organism>
<name>A0A0R3SDE2_HYMDI</name>
<dbReference type="InterPro" id="IPR003961">
    <property type="entry name" value="FN3_dom"/>
</dbReference>
<dbReference type="Pfam" id="PF00041">
    <property type="entry name" value="fn3"/>
    <property type="match status" value="1"/>
</dbReference>
<dbReference type="Gene3D" id="2.60.40.10">
    <property type="entry name" value="Immunoglobulins"/>
    <property type="match status" value="1"/>
</dbReference>
<protein>
    <submittedName>
        <fullName evidence="5">Fibronectin type-III domain-containing protein</fullName>
    </submittedName>
</protein>
<dbReference type="EMBL" id="UYSG01000702">
    <property type="protein sequence ID" value="VDL21135.1"/>
    <property type="molecule type" value="Genomic_DNA"/>
</dbReference>
<dbReference type="Proteomes" id="UP000274504">
    <property type="component" value="Unassembled WGS sequence"/>
</dbReference>
<dbReference type="AlphaFoldDB" id="A0A0R3SDE2"/>
<evidence type="ECO:0000313" key="5">
    <source>
        <dbReference type="WBParaSite" id="HDID_0000269801-mRNA-1"/>
    </source>
</evidence>
<evidence type="ECO:0000259" key="2">
    <source>
        <dbReference type="PROSITE" id="PS50853"/>
    </source>
</evidence>
<evidence type="ECO:0000313" key="3">
    <source>
        <dbReference type="EMBL" id="VDL21135.1"/>
    </source>
</evidence>